<dbReference type="OrthoDB" id="4149149at2759"/>
<dbReference type="EMBL" id="MU004241">
    <property type="protein sequence ID" value="KAF2665094.1"/>
    <property type="molecule type" value="Genomic_DNA"/>
</dbReference>
<proteinExistence type="predicted"/>
<evidence type="ECO:0000313" key="1">
    <source>
        <dbReference type="EMBL" id="KAF2665094.1"/>
    </source>
</evidence>
<gene>
    <name evidence="1" type="ORF">BT63DRAFT_459714</name>
</gene>
<dbReference type="AlphaFoldDB" id="A0A6A6U2C1"/>
<sequence length="330" mass="36744">MVQGKRADVSSQLDVERMIVDYLSCEATQAIFQDYGSQCGSKLGAFDEGDKTELAMQNVEAFTAIFKQNFPQEKLEGKGSFRVKLLQLTILLSQRVAPGLIDMEDGLNCLESLKTSHSRRRSHFVQGKAASPLGRTFLAQLPVGVEFRAHHIETLRENGATEIDPPLLRLLSLFCKLSMYRGALDNSSPSLVRDWMNLAGQLMLQSCLELILVHGVTDAERLREAFSWSWKTDGCSDESSSQLRREVSEWEHIRAGWAGVLSPPSKSIPLAHHLLQVASTYSLATFERDFMTFLENLHDSGSAPHLSQLDSSHVQGLSGAQLRQLLRSRA</sequence>
<dbReference type="Proteomes" id="UP000799302">
    <property type="component" value="Unassembled WGS sequence"/>
</dbReference>
<keyword evidence="2" id="KW-1185">Reference proteome</keyword>
<organism evidence="1 2">
    <name type="scientific">Microthyrium microscopicum</name>
    <dbReference type="NCBI Taxonomy" id="703497"/>
    <lineage>
        <taxon>Eukaryota</taxon>
        <taxon>Fungi</taxon>
        <taxon>Dikarya</taxon>
        <taxon>Ascomycota</taxon>
        <taxon>Pezizomycotina</taxon>
        <taxon>Dothideomycetes</taxon>
        <taxon>Dothideomycetes incertae sedis</taxon>
        <taxon>Microthyriales</taxon>
        <taxon>Microthyriaceae</taxon>
        <taxon>Microthyrium</taxon>
    </lineage>
</organism>
<name>A0A6A6U2C1_9PEZI</name>
<reference evidence="1" key="1">
    <citation type="journal article" date="2020" name="Stud. Mycol.">
        <title>101 Dothideomycetes genomes: a test case for predicting lifestyles and emergence of pathogens.</title>
        <authorList>
            <person name="Haridas S."/>
            <person name="Albert R."/>
            <person name="Binder M."/>
            <person name="Bloem J."/>
            <person name="Labutti K."/>
            <person name="Salamov A."/>
            <person name="Andreopoulos B."/>
            <person name="Baker S."/>
            <person name="Barry K."/>
            <person name="Bills G."/>
            <person name="Bluhm B."/>
            <person name="Cannon C."/>
            <person name="Castanera R."/>
            <person name="Culley D."/>
            <person name="Daum C."/>
            <person name="Ezra D."/>
            <person name="Gonzalez J."/>
            <person name="Henrissat B."/>
            <person name="Kuo A."/>
            <person name="Liang C."/>
            <person name="Lipzen A."/>
            <person name="Lutzoni F."/>
            <person name="Magnuson J."/>
            <person name="Mondo S."/>
            <person name="Nolan M."/>
            <person name="Ohm R."/>
            <person name="Pangilinan J."/>
            <person name="Park H.-J."/>
            <person name="Ramirez L."/>
            <person name="Alfaro M."/>
            <person name="Sun H."/>
            <person name="Tritt A."/>
            <person name="Yoshinaga Y."/>
            <person name="Zwiers L.-H."/>
            <person name="Turgeon B."/>
            <person name="Goodwin S."/>
            <person name="Spatafora J."/>
            <person name="Crous P."/>
            <person name="Grigoriev I."/>
        </authorList>
    </citation>
    <scope>NUCLEOTIDE SEQUENCE</scope>
    <source>
        <strain evidence="1">CBS 115976</strain>
    </source>
</reference>
<protein>
    <submittedName>
        <fullName evidence="1">Uncharacterized protein</fullName>
    </submittedName>
</protein>
<evidence type="ECO:0000313" key="2">
    <source>
        <dbReference type="Proteomes" id="UP000799302"/>
    </source>
</evidence>
<accession>A0A6A6U2C1</accession>